<reference evidence="8 9" key="1">
    <citation type="submission" date="2016-12" db="EMBL/GenBank/DDBJ databases">
        <title>Isolation and genomic insights into novel planktonic Zetaproteobacteria from stratified waters of the Chesapeake Bay.</title>
        <authorList>
            <person name="McAllister S.M."/>
            <person name="Kato S."/>
            <person name="Chan C.S."/>
            <person name="Chiu B.K."/>
            <person name="Field E.K."/>
        </authorList>
    </citation>
    <scope>NUCLEOTIDE SEQUENCE [LARGE SCALE GENOMIC DNA]</scope>
    <source>
        <strain evidence="8 9">CP-8</strain>
    </source>
</reference>
<dbReference type="PROSITE" id="PS00301">
    <property type="entry name" value="G_TR_1"/>
    <property type="match status" value="1"/>
</dbReference>
<dbReference type="InterPro" id="IPR044139">
    <property type="entry name" value="CysN_NoDQ_III"/>
</dbReference>
<dbReference type="SUPFAM" id="SSF50447">
    <property type="entry name" value="Translation proteins"/>
    <property type="match status" value="1"/>
</dbReference>
<evidence type="ECO:0000256" key="4">
    <source>
        <dbReference type="ARBA" id="ARBA00022741"/>
    </source>
</evidence>
<dbReference type="FunFam" id="3.40.50.300:FF:000119">
    <property type="entry name" value="Sulfate adenylyltransferase subunit 1"/>
    <property type="match status" value="1"/>
</dbReference>
<dbReference type="Proteomes" id="UP000231637">
    <property type="component" value="Chromosome"/>
</dbReference>
<sequence length="428" mass="47253">MTELNIKMTKEIELLRLVTVGSVDDGKSTLIGRLLVDTKGAFEDQLLAVRKKKGQEQHIASASEIDLAMLTDGLSAEREQGITIDVAYRYFATPKRKFIMADCPGHEQYTRNMVTGASTASAAIILIDARNGVMPQTKRHTHILGLLGIPHLIVAVNKMDLVGFDQATFEKIREDMSAYCAKQGIKDLICLPMSALDGDMVAVRGDNMGWYEGETLLETLENLSVLDAVDQKPFRFPVQLVNRPQTADLPDYRGFMGTIVSGTVRVGDEVVAVPSGNTSTVKEIVTFDGNLEEAFAPQSVTLTLNDEIDVSRGDMLTHVGEKAKDSKELRANVCWIGNEPLSERKKYLLKHNTNTVKAMVTQIDFKTDIHTLEHEEDAAELAMNEIGRISFKLLKPLHYDTYAENRATGSFILIDTFTNNTVGAGMIV</sequence>
<dbReference type="OrthoDB" id="9804504at2"/>
<dbReference type="EMBL" id="CP018800">
    <property type="protein sequence ID" value="ATX81282.1"/>
    <property type="molecule type" value="Genomic_DNA"/>
</dbReference>
<dbReference type="PROSITE" id="PS51722">
    <property type="entry name" value="G_TR_2"/>
    <property type="match status" value="1"/>
</dbReference>
<dbReference type="EC" id="2.7.7.4" evidence="1"/>
<keyword evidence="2 8" id="KW-0808">Transferase</keyword>
<dbReference type="InterPro" id="IPR027417">
    <property type="entry name" value="P-loop_NTPase"/>
</dbReference>
<dbReference type="InterPro" id="IPR009000">
    <property type="entry name" value="Transl_B-barrel_sf"/>
</dbReference>
<accession>A0A2K8L2F5</accession>
<keyword evidence="4" id="KW-0547">Nucleotide-binding</keyword>
<dbReference type="InterPro" id="IPR050100">
    <property type="entry name" value="TRAFAC_GTPase_members"/>
</dbReference>
<dbReference type="Pfam" id="PF03144">
    <property type="entry name" value="GTP_EFTU_D2"/>
    <property type="match status" value="1"/>
</dbReference>
<dbReference type="InterPro" id="IPR044138">
    <property type="entry name" value="CysN_II"/>
</dbReference>
<dbReference type="NCBIfam" id="TIGR02034">
    <property type="entry name" value="CysN"/>
    <property type="match status" value="1"/>
</dbReference>
<dbReference type="InterPro" id="IPR000795">
    <property type="entry name" value="T_Tr_GTP-bd_dom"/>
</dbReference>
<feature type="domain" description="Tr-type G" evidence="7">
    <location>
        <begin position="12"/>
        <end position="229"/>
    </location>
</feature>
<evidence type="ECO:0000256" key="5">
    <source>
        <dbReference type="ARBA" id="ARBA00022840"/>
    </source>
</evidence>
<dbReference type="CDD" id="cd04166">
    <property type="entry name" value="CysN_ATPS"/>
    <property type="match status" value="1"/>
</dbReference>
<evidence type="ECO:0000313" key="9">
    <source>
        <dbReference type="Proteomes" id="UP000231637"/>
    </source>
</evidence>
<dbReference type="GO" id="GO:0003924">
    <property type="term" value="F:GTPase activity"/>
    <property type="evidence" value="ECO:0007669"/>
    <property type="project" value="InterPro"/>
</dbReference>
<evidence type="ECO:0000313" key="8">
    <source>
        <dbReference type="EMBL" id="ATX81282.1"/>
    </source>
</evidence>
<dbReference type="SUPFAM" id="SSF52540">
    <property type="entry name" value="P-loop containing nucleoside triphosphate hydrolases"/>
    <property type="match status" value="1"/>
</dbReference>
<keyword evidence="3 8" id="KW-0548">Nucleotidyltransferase</keyword>
<evidence type="ECO:0000259" key="7">
    <source>
        <dbReference type="PROSITE" id="PS51722"/>
    </source>
</evidence>
<dbReference type="Pfam" id="PF22594">
    <property type="entry name" value="GTP-eEF1A_C"/>
    <property type="match status" value="1"/>
</dbReference>
<dbReference type="RefSeq" id="WP_100264764.1">
    <property type="nucleotide sequence ID" value="NZ_CP018800.1"/>
</dbReference>
<dbReference type="InterPro" id="IPR004161">
    <property type="entry name" value="EFTu-like_2"/>
</dbReference>
<dbReference type="Gene3D" id="2.40.30.10">
    <property type="entry name" value="Translation factors"/>
    <property type="match status" value="2"/>
</dbReference>
<proteinExistence type="predicted"/>
<gene>
    <name evidence="8" type="ORF">Ga0123462_0407</name>
</gene>
<dbReference type="AlphaFoldDB" id="A0A2K8L2F5"/>
<dbReference type="KEGG" id="mfn:Ga0123462_0407"/>
<dbReference type="GO" id="GO:0005525">
    <property type="term" value="F:GTP binding"/>
    <property type="evidence" value="ECO:0007669"/>
    <property type="project" value="UniProtKB-KW"/>
</dbReference>
<evidence type="ECO:0000256" key="1">
    <source>
        <dbReference type="ARBA" id="ARBA00012391"/>
    </source>
</evidence>
<evidence type="ECO:0000256" key="3">
    <source>
        <dbReference type="ARBA" id="ARBA00022695"/>
    </source>
</evidence>
<organism evidence="8 9">
    <name type="scientific">Mariprofundus ferrinatatus</name>
    <dbReference type="NCBI Taxonomy" id="1921087"/>
    <lineage>
        <taxon>Bacteria</taxon>
        <taxon>Pseudomonadati</taxon>
        <taxon>Pseudomonadota</taxon>
        <taxon>Candidatius Mariprofundia</taxon>
        <taxon>Mariprofundales</taxon>
        <taxon>Mariprofundaceae</taxon>
        <taxon>Mariprofundus</taxon>
    </lineage>
</organism>
<dbReference type="PANTHER" id="PTHR23115">
    <property type="entry name" value="TRANSLATION FACTOR"/>
    <property type="match status" value="1"/>
</dbReference>
<dbReference type="InterPro" id="IPR041757">
    <property type="entry name" value="CysN_GTP-bd"/>
</dbReference>
<dbReference type="PRINTS" id="PR00315">
    <property type="entry name" value="ELONGATNFCT"/>
</dbReference>
<evidence type="ECO:0000256" key="2">
    <source>
        <dbReference type="ARBA" id="ARBA00022679"/>
    </source>
</evidence>
<dbReference type="InterPro" id="IPR054696">
    <property type="entry name" value="GTP-eEF1A_C"/>
</dbReference>
<dbReference type="GO" id="GO:0006790">
    <property type="term" value="P:sulfur compound metabolic process"/>
    <property type="evidence" value="ECO:0007669"/>
    <property type="project" value="InterPro"/>
</dbReference>
<dbReference type="Gene3D" id="3.40.50.300">
    <property type="entry name" value="P-loop containing nucleotide triphosphate hydrolases"/>
    <property type="match status" value="1"/>
</dbReference>
<dbReference type="InterPro" id="IPR031157">
    <property type="entry name" value="G_TR_CS"/>
</dbReference>
<dbReference type="InterPro" id="IPR011779">
    <property type="entry name" value="SO4_adenylTrfase_lsu"/>
</dbReference>
<keyword evidence="5" id="KW-0067">ATP-binding</keyword>
<evidence type="ECO:0000256" key="6">
    <source>
        <dbReference type="ARBA" id="ARBA00023134"/>
    </source>
</evidence>
<name>A0A2K8L2F5_9PROT</name>
<protein>
    <recommendedName>
        <fullName evidence="1">sulfate adenylyltransferase</fullName>
        <ecNumber evidence="1">2.7.7.4</ecNumber>
    </recommendedName>
</protein>
<dbReference type="GO" id="GO:0004781">
    <property type="term" value="F:sulfate adenylyltransferase (ATP) activity"/>
    <property type="evidence" value="ECO:0007669"/>
    <property type="project" value="UniProtKB-EC"/>
</dbReference>
<dbReference type="SUPFAM" id="SSF50465">
    <property type="entry name" value="EF-Tu/eEF-1alpha/eIF2-gamma C-terminal domain"/>
    <property type="match status" value="1"/>
</dbReference>
<dbReference type="CDD" id="cd03695">
    <property type="entry name" value="CysN_NodQ_II"/>
    <property type="match status" value="1"/>
</dbReference>
<dbReference type="Pfam" id="PF00009">
    <property type="entry name" value="GTP_EFTU"/>
    <property type="match status" value="1"/>
</dbReference>
<dbReference type="InterPro" id="IPR009001">
    <property type="entry name" value="Transl_elong_EF1A/Init_IF2_C"/>
</dbReference>
<keyword evidence="6" id="KW-0342">GTP-binding</keyword>
<dbReference type="GO" id="GO:0005524">
    <property type="term" value="F:ATP binding"/>
    <property type="evidence" value="ECO:0007669"/>
    <property type="project" value="UniProtKB-KW"/>
</dbReference>
<keyword evidence="9" id="KW-1185">Reference proteome</keyword>
<dbReference type="CDD" id="cd04095">
    <property type="entry name" value="CysN_NoDQ_III"/>
    <property type="match status" value="1"/>
</dbReference>